<dbReference type="AlphaFoldDB" id="A0A6J4K0K9"/>
<organism evidence="1">
    <name type="scientific">uncultured Armatimonadetes bacterium</name>
    <dbReference type="NCBI Taxonomy" id="157466"/>
    <lineage>
        <taxon>Bacteria</taxon>
        <taxon>Bacillati</taxon>
        <taxon>Armatimonadota</taxon>
        <taxon>environmental samples</taxon>
    </lineage>
</organism>
<name>A0A6J4K0K9_9BACT</name>
<reference evidence="1" key="1">
    <citation type="submission" date="2020-02" db="EMBL/GenBank/DDBJ databases">
        <authorList>
            <person name="Meier V. D."/>
        </authorList>
    </citation>
    <scope>NUCLEOTIDE SEQUENCE</scope>
    <source>
        <strain evidence="1">AVDCRST_MAG63</strain>
    </source>
</reference>
<proteinExistence type="predicted"/>
<dbReference type="InterPro" id="IPR011044">
    <property type="entry name" value="Quino_amine_DH_bsu"/>
</dbReference>
<accession>A0A6J4K0K9</accession>
<evidence type="ECO:0000313" key="1">
    <source>
        <dbReference type="EMBL" id="CAA9292549.1"/>
    </source>
</evidence>
<sequence>MRVLDEQTFAAEIGPAAPNAAGDRVLVPVAGREVRVCRVDDGGRLGTERVIALPTEPYDDVENDDAEQDGPRFGYTRASFVGEDLAVVVREIDSIPFNVACIDLRSGAQIADISPEEMYVHVYGPDPLPLGPRHVLAVGIENAVCLEVPSLREAFRIRAFDEEGAPVGEDEDVLGDEQIAANGVAWDRSASTLHVLWSAFNQNSLQGYRIDLEQGAFERAYRRTDVSGDDGVGLCLNPDGSGLTAMVQTMDLLVPFAPGEAEAPRLARLGFLQLFAPDGATETARIPLESELRRDFAWGEHHTLAADGKTMTVTGYRFSTDDLCTQPIYVAPRRVVVGTPSGLLLGVDVASGTQEVLHDLGGPLIGLRYHAATRRLVAACRAGRLILLEA</sequence>
<dbReference type="SUPFAM" id="SSF50969">
    <property type="entry name" value="YVTN repeat-like/Quinoprotein amine dehydrogenase"/>
    <property type="match status" value="1"/>
</dbReference>
<dbReference type="EMBL" id="CADCTO010000622">
    <property type="protein sequence ID" value="CAA9292549.1"/>
    <property type="molecule type" value="Genomic_DNA"/>
</dbReference>
<protein>
    <submittedName>
        <fullName evidence="1">Uncharacterized protein</fullName>
    </submittedName>
</protein>
<gene>
    <name evidence="1" type="ORF">AVDCRST_MAG63-4485</name>
</gene>